<evidence type="ECO:0000313" key="4">
    <source>
        <dbReference type="Proteomes" id="UP000016412"/>
    </source>
</evidence>
<dbReference type="GO" id="GO:0016787">
    <property type="term" value="F:hydrolase activity"/>
    <property type="evidence" value="ECO:0007669"/>
    <property type="project" value="UniProtKB-KW"/>
</dbReference>
<dbReference type="EMBL" id="AVQI01000016">
    <property type="protein sequence ID" value="ERK04738.1"/>
    <property type="molecule type" value="Genomic_DNA"/>
</dbReference>
<dbReference type="InterPro" id="IPR023214">
    <property type="entry name" value="HAD_sf"/>
</dbReference>
<dbReference type="PANTHER" id="PTHR43316">
    <property type="entry name" value="HYDROLASE, HALOACID DELAHOGENASE-RELATED"/>
    <property type="match status" value="1"/>
</dbReference>
<keyword evidence="5" id="KW-1185">Reference proteome</keyword>
<comment type="caution">
    <text evidence="2">The sequence shown here is derived from an EMBL/GenBank/DDBJ whole genome shotgun (WGS) entry which is preliminary data.</text>
</comment>
<dbReference type="SFLD" id="SFLDG01129">
    <property type="entry name" value="C1.5:_HAD__Beta-PGM__Phosphata"/>
    <property type="match status" value="1"/>
</dbReference>
<dbReference type="EMBL" id="AUZJ01000014">
    <property type="protein sequence ID" value="ERF61213.1"/>
    <property type="molecule type" value="Genomic_DNA"/>
</dbReference>
<dbReference type="SUPFAM" id="SSF56784">
    <property type="entry name" value="HAD-like"/>
    <property type="match status" value="1"/>
</dbReference>
<evidence type="ECO:0000256" key="1">
    <source>
        <dbReference type="ARBA" id="ARBA00022801"/>
    </source>
</evidence>
<organism evidence="2 4">
    <name type="scientific">Treponema socranskii subsp. socranskii VPI DR56BR1116 = ATCC 35536</name>
    <dbReference type="NCBI Taxonomy" id="1125725"/>
    <lineage>
        <taxon>Bacteria</taxon>
        <taxon>Pseudomonadati</taxon>
        <taxon>Spirochaetota</taxon>
        <taxon>Spirochaetia</taxon>
        <taxon>Spirochaetales</taxon>
        <taxon>Treponemataceae</taxon>
        <taxon>Treponema</taxon>
    </lineage>
</organism>
<reference evidence="4 5" key="1">
    <citation type="submission" date="2013-08" db="EMBL/GenBank/DDBJ databases">
        <authorList>
            <person name="Durkin A.S."/>
            <person name="Haft D.R."/>
            <person name="McCorrison J."/>
            <person name="Torralba M."/>
            <person name="Gillis M."/>
            <person name="Haft D.H."/>
            <person name="Methe B."/>
            <person name="Sutton G."/>
            <person name="Nelson K.E."/>
        </authorList>
    </citation>
    <scope>NUCLEOTIDE SEQUENCE [LARGE SCALE GENOMIC DNA]</scope>
    <source>
        <strain evidence="3 5">ATCC 35536</strain>
        <strain evidence="2 4">VPI DR56BR1116</strain>
    </source>
</reference>
<sequence length="227" mass="25601">MLTANIGDIQAVAFDIDGTLYKPRDLHARMMFHFFRFNHFFLQYGIVRSKIHDMGVLDDFYATQAEMLAKRIGCSVETAEARLERIVYKGLSPFFESIPLCAHVEETFQAFHAAGLKIALMSDFPPEQKGSLWGLRKYCDVLLGTETTGALKPAVHPFRVLAEKLGIAPEHILYVGNSVTYDVVGAKNAGMKAAHFEPLWRNLLGISSRKADISFCDYRQLRKIVLQ</sequence>
<evidence type="ECO:0000313" key="3">
    <source>
        <dbReference type="EMBL" id="ERK04738.1"/>
    </source>
</evidence>
<dbReference type="InterPro" id="IPR006439">
    <property type="entry name" value="HAD-SF_hydro_IA"/>
</dbReference>
<dbReference type="PANTHER" id="PTHR43316:SF3">
    <property type="entry name" value="HALOACID DEHALOGENASE, TYPE II (AFU_ORTHOLOGUE AFUA_2G07750)-RELATED"/>
    <property type="match status" value="1"/>
</dbReference>
<dbReference type="STRING" id="1125725.HMPREF1325_1936"/>
<keyword evidence="1" id="KW-0378">Hydrolase</keyword>
<protein>
    <submittedName>
        <fullName evidence="2">Phosphoglycolate phosphatase family protein</fullName>
    </submittedName>
</protein>
<accession>U2LJY2</accession>
<dbReference type="InterPro" id="IPR051540">
    <property type="entry name" value="S-2-haloacid_dehalogenase"/>
</dbReference>
<gene>
    <name evidence="3" type="ORF">HMPREF0860_1314</name>
    <name evidence="2" type="ORF">HMPREF1325_1936</name>
</gene>
<dbReference type="eggNOG" id="COG1011">
    <property type="taxonomic scope" value="Bacteria"/>
</dbReference>
<dbReference type="InterPro" id="IPR036412">
    <property type="entry name" value="HAD-like_sf"/>
</dbReference>
<dbReference type="Proteomes" id="UP000016646">
    <property type="component" value="Unassembled WGS sequence"/>
</dbReference>
<dbReference type="AlphaFoldDB" id="U2LJY2"/>
<evidence type="ECO:0000313" key="2">
    <source>
        <dbReference type="EMBL" id="ERF61213.1"/>
    </source>
</evidence>
<proteinExistence type="predicted"/>
<dbReference type="PATRIC" id="fig|1125725.3.peg.748"/>
<dbReference type="RefSeq" id="WP_021329757.1">
    <property type="nucleotide sequence ID" value="NZ_AUZJ01000014.1"/>
</dbReference>
<dbReference type="SFLD" id="SFLDS00003">
    <property type="entry name" value="Haloacid_Dehalogenase"/>
    <property type="match status" value="1"/>
</dbReference>
<dbReference type="Proteomes" id="UP000016412">
    <property type="component" value="Unassembled WGS sequence"/>
</dbReference>
<dbReference type="OrthoDB" id="9794086at2"/>
<dbReference type="PRINTS" id="PR00413">
    <property type="entry name" value="HADHALOGNASE"/>
</dbReference>
<evidence type="ECO:0000313" key="5">
    <source>
        <dbReference type="Proteomes" id="UP000016646"/>
    </source>
</evidence>
<dbReference type="Pfam" id="PF00702">
    <property type="entry name" value="Hydrolase"/>
    <property type="match status" value="1"/>
</dbReference>
<name>U2LJY2_TRESO</name>
<dbReference type="Gene3D" id="3.40.50.1000">
    <property type="entry name" value="HAD superfamily/HAD-like"/>
    <property type="match status" value="1"/>
</dbReference>